<dbReference type="InterPro" id="IPR044796">
    <property type="entry name" value="MLN51_plant"/>
</dbReference>
<comment type="caution">
    <text evidence="15">The sequence shown here is derived from an EMBL/GenBank/DDBJ whole genome shotgun (WGS) entry which is preliminary data.</text>
</comment>
<proteinExistence type="inferred from homology"/>
<feature type="compositionally biased region" description="Basic and acidic residues" evidence="13">
    <location>
        <begin position="78"/>
        <end position="107"/>
    </location>
</feature>
<keyword evidence="8" id="KW-0810">Translation regulation</keyword>
<evidence type="ECO:0000256" key="2">
    <source>
        <dbReference type="ARBA" id="ARBA00004496"/>
    </source>
</evidence>
<dbReference type="GO" id="GO:0003729">
    <property type="term" value="F:mRNA binding"/>
    <property type="evidence" value="ECO:0007669"/>
    <property type="project" value="InterPro"/>
</dbReference>
<feature type="compositionally biased region" description="Basic and acidic residues" evidence="13">
    <location>
        <begin position="57"/>
        <end position="66"/>
    </location>
</feature>
<comment type="subcellular location">
    <subcellularLocation>
        <location evidence="2">Cytoplasm</location>
    </subcellularLocation>
    <subcellularLocation>
        <location evidence="1">Nucleus</location>
    </subcellularLocation>
</comment>
<keyword evidence="4" id="KW-0813">Transport</keyword>
<feature type="non-terminal residue" evidence="15">
    <location>
        <position position="179"/>
    </location>
</feature>
<evidence type="ECO:0000256" key="9">
    <source>
        <dbReference type="ARBA" id="ARBA00022884"/>
    </source>
</evidence>
<accession>S8C7R1</accession>
<keyword evidence="16" id="KW-1185">Reference proteome</keyword>
<evidence type="ECO:0000256" key="6">
    <source>
        <dbReference type="ARBA" id="ARBA00022664"/>
    </source>
</evidence>
<organism evidence="15 16">
    <name type="scientific">Genlisea aurea</name>
    <dbReference type="NCBI Taxonomy" id="192259"/>
    <lineage>
        <taxon>Eukaryota</taxon>
        <taxon>Viridiplantae</taxon>
        <taxon>Streptophyta</taxon>
        <taxon>Embryophyta</taxon>
        <taxon>Tracheophyta</taxon>
        <taxon>Spermatophyta</taxon>
        <taxon>Magnoliopsida</taxon>
        <taxon>eudicotyledons</taxon>
        <taxon>Gunneridae</taxon>
        <taxon>Pentapetalae</taxon>
        <taxon>asterids</taxon>
        <taxon>lamiids</taxon>
        <taxon>Lamiales</taxon>
        <taxon>Lentibulariaceae</taxon>
        <taxon>Genlisea</taxon>
    </lineage>
</organism>
<evidence type="ECO:0000313" key="15">
    <source>
        <dbReference type="EMBL" id="EPS62824.1"/>
    </source>
</evidence>
<feature type="compositionally biased region" description="Polar residues" evidence="13">
    <location>
        <begin position="138"/>
        <end position="149"/>
    </location>
</feature>
<gene>
    <name evidence="15" type="ORF">M569_11966</name>
</gene>
<evidence type="ECO:0000256" key="5">
    <source>
        <dbReference type="ARBA" id="ARBA00022490"/>
    </source>
</evidence>
<dbReference type="GO" id="GO:0035145">
    <property type="term" value="C:exon-exon junction complex"/>
    <property type="evidence" value="ECO:0007669"/>
    <property type="project" value="InterPro"/>
</dbReference>
<evidence type="ECO:0000256" key="1">
    <source>
        <dbReference type="ARBA" id="ARBA00004123"/>
    </source>
</evidence>
<dbReference type="Proteomes" id="UP000015453">
    <property type="component" value="Unassembled WGS sequence"/>
</dbReference>
<evidence type="ECO:0000259" key="14">
    <source>
        <dbReference type="SMART" id="SM01044"/>
    </source>
</evidence>
<dbReference type="GO" id="GO:0006397">
    <property type="term" value="P:mRNA processing"/>
    <property type="evidence" value="ECO:0007669"/>
    <property type="project" value="UniProtKB-KW"/>
</dbReference>
<name>S8C7R1_9LAMI</name>
<dbReference type="GO" id="GO:0051028">
    <property type="term" value="P:mRNA transport"/>
    <property type="evidence" value="ECO:0007669"/>
    <property type="project" value="UniProtKB-KW"/>
</dbReference>
<evidence type="ECO:0000256" key="12">
    <source>
        <dbReference type="ARBA" id="ARBA00023242"/>
    </source>
</evidence>
<evidence type="ECO:0000256" key="3">
    <source>
        <dbReference type="ARBA" id="ARBA00009548"/>
    </source>
</evidence>
<dbReference type="SMART" id="SM01044">
    <property type="entry name" value="Btz"/>
    <property type="match status" value="1"/>
</dbReference>
<feature type="compositionally biased region" description="Basic residues" evidence="13">
    <location>
        <begin position="108"/>
        <end position="118"/>
    </location>
</feature>
<keyword evidence="7" id="KW-0509">mRNA transport</keyword>
<keyword evidence="9" id="KW-0694">RNA-binding</keyword>
<evidence type="ECO:0000313" key="16">
    <source>
        <dbReference type="Proteomes" id="UP000015453"/>
    </source>
</evidence>
<dbReference type="GO" id="GO:0005737">
    <property type="term" value="C:cytoplasm"/>
    <property type="evidence" value="ECO:0007669"/>
    <property type="project" value="UniProtKB-SubCell"/>
</dbReference>
<feature type="compositionally biased region" description="Basic and acidic residues" evidence="13">
    <location>
        <begin position="1"/>
        <end position="24"/>
    </location>
</feature>
<dbReference type="EMBL" id="AUSU01005866">
    <property type="protein sequence ID" value="EPS62824.1"/>
    <property type="molecule type" value="Genomic_DNA"/>
</dbReference>
<feature type="domain" description="Btz" evidence="14">
    <location>
        <begin position="16"/>
        <end position="120"/>
    </location>
</feature>
<feature type="region of interest" description="Disordered" evidence="13">
    <location>
        <begin position="1"/>
        <end position="179"/>
    </location>
</feature>
<dbReference type="PANTHER" id="PTHR46837">
    <property type="entry name" value="PROTEIN MLN51 HOMOLOG"/>
    <property type="match status" value="1"/>
</dbReference>
<dbReference type="PANTHER" id="PTHR46837:SF5">
    <property type="entry name" value="PROTEIN MLN51 HOMOLOG"/>
    <property type="match status" value="1"/>
</dbReference>
<keyword evidence="6" id="KW-0507">mRNA processing</keyword>
<keyword evidence="11" id="KW-0508">mRNA splicing</keyword>
<dbReference type="AlphaFoldDB" id="S8C7R1"/>
<evidence type="ECO:0000256" key="11">
    <source>
        <dbReference type="ARBA" id="ARBA00023187"/>
    </source>
</evidence>
<feature type="non-terminal residue" evidence="15">
    <location>
        <position position="1"/>
    </location>
</feature>
<evidence type="ECO:0000256" key="10">
    <source>
        <dbReference type="ARBA" id="ARBA00023161"/>
    </source>
</evidence>
<dbReference type="GO" id="GO:0008380">
    <property type="term" value="P:RNA splicing"/>
    <property type="evidence" value="ECO:0007669"/>
    <property type="project" value="UniProtKB-KW"/>
</dbReference>
<keyword evidence="12" id="KW-0539">Nucleus</keyword>
<evidence type="ECO:0000256" key="7">
    <source>
        <dbReference type="ARBA" id="ARBA00022816"/>
    </source>
</evidence>
<dbReference type="GO" id="GO:0006417">
    <property type="term" value="P:regulation of translation"/>
    <property type="evidence" value="ECO:0007669"/>
    <property type="project" value="UniProtKB-KW"/>
</dbReference>
<dbReference type="OrthoDB" id="660348at2759"/>
<evidence type="ECO:0000256" key="8">
    <source>
        <dbReference type="ARBA" id="ARBA00022845"/>
    </source>
</evidence>
<evidence type="ECO:0000256" key="4">
    <source>
        <dbReference type="ARBA" id="ARBA00022448"/>
    </source>
</evidence>
<sequence length="179" mass="20353">RGAKEFSVEGVPDEKKGVLEHGVDGDVENSGAAGLQNEEPKKELDPFSVPTAGAFYMHDDRFRDNAGGRNRRTLGGRKLWESKDERKWGHDKFEELSTHQRHHEEHRRGFRGRYRGRGRNQGGDHAYTQANRQKENADYSTLSNNQGNASKGVRGRGPRRYQTSFKNYEGPPMAQKKLS</sequence>
<keyword evidence="10" id="KW-0866">Nonsense-mediated mRNA decay</keyword>
<dbReference type="InterPro" id="IPR018545">
    <property type="entry name" value="Btz_dom"/>
</dbReference>
<reference evidence="15 16" key="1">
    <citation type="journal article" date="2013" name="BMC Genomics">
        <title>The miniature genome of a carnivorous plant Genlisea aurea contains a low number of genes and short non-coding sequences.</title>
        <authorList>
            <person name="Leushkin E.V."/>
            <person name="Sutormin R.A."/>
            <person name="Nabieva E.R."/>
            <person name="Penin A.A."/>
            <person name="Kondrashov A.S."/>
            <person name="Logacheva M.D."/>
        </authorList>
    </citation>
    <scope>NUCLEOTIDE SEQUENCE [LARGE SCALE GENOMIC DNA]</scope>
</reference>
<evidence type="ECO:0000256" key="13">
    <source>
        <dbReference type="SAM" id="MobiDB-lite"/>
    </source>
</evidence>
<dbReference type="GO" id="GO:0000184">
    <property type="term" value="P:nuclear-transcribed mRNA catabolic process, nonsense-mediated decay"/>
    <property type="evidence" value="ECO:0007669"/>
    <property type="project" value="UniProtKB-KW"/>
</dbReference>
<keyword evidence="5" id="KW-0963">Cytoplasm</keyword>
<comment type="similarity">
    <text evidence="3">Belongs to the CASC3 family.</text>
</comment>
<protein>
    <recommendedName>
        <fullName evidence="14">Btz domain-containing protein</fullName>
    </recommendedName>
</protein>
<dbReference type="Pfam" id="PF09405">
    <property type="entry name" value="Btz"/>
    <property type="match status" value="1"/>
</dbReference>